<dbReference type="NCBIfam" id="TIGR01557">
    <property type="entry name" value="myb_SHAQKYF"/>
    <property type="match status" value="1"/>
</dbReference>
<evidence type="ECO:0000259" key="6">
    <source>
        <dbReference type="PROSITE" id="PS51293"/>
    </source>
</evidence>
<feature type="region of interest" description="Disordered" evidence="5">
    <location>
        <begin position="359"/>
        <end position="378"/>
    </location>
</feature>
<feature type="domain" description="HTH myb-type" evidence="7">
    <location>
        <begin position="160"/>
        <end position="207"/>
    </location>
</feature>
<reference evidence="8" key="2">
    <citation type="submission" date="2022-01" db="EMBL/GenBank/DDBJ databases">
        <authorList>
            <person name="Hirooka S."/>
            <person name="Miyagishima S.Y."/>
        </authorList>
    </citation>
    <scope>NUCLEOTIDE SEQUENCE</scope>
    <source>
        <strain evidence="8">NBRC 102759</strain>
    </source>
</reference>
<evidence type="ECO:0000256" key="3">
    <source>
        <dbReference type="ARBA" id="ARBA00023242"/>
    </source>
</evidence>
<dbReference type="InterPro" id="IPR017930">
    <property type="entry name" value="Myb_dom"/>
</dbReference>
<feature type="coiled-coil region" evidence="4">
    <location>
        <begin position="57"/>
        <end position="84"/>
    </location>
</feature>
<dbReference type="Proteomes" id="UP001061958">
    <property type="component" value="Unassembled WGS sequence"/>
</dbReference>
<reference evidence="8" key="1">
    <citation type="journal article" date="2022" name="Proc. Natl. Acad. Sci. U.S.A.">
        <title>Life cycle and functional genomics of the unicellular red alga Galdieria for elucidating algal and plant evolution and industrial use.</title>
        <authorList>
            <person name="Hirooka S."/>
            <person name="Itabashi T."/>
            <person name="Ichinose T.M."/>
            <person name="Onuma R."/>
            <person name="Fujiwara T."/>
            <person name="Yamashita S."/>
            <person name="Jong L.W."/>
            <person name="Tomita R."/>
            <person name="Iwane A.H."/>
            <person name="Miyagishima S.Y."/>
        </authorList>
    </citation>
    <scope>NUCLEOTIDE SEQUENCE</scope>
    <source>
        <strain evidence="8">NBRC 102759</strain>
    </source>
</reference>
<feature type="domain" description="SANT" evidence="6">
    <location>
        <begin position="155"/>
        <end position="207"/>
    </location>
</feature>
<keyword evidence="1" id="KW-0805">Transcription regulation</keyword>
<dbReference type="CDD" id="cd00167">
    <property type="entry name" value="SANT"/>
    <property type="match status" value="1"/>
</dbReference>
<evidence type="ECO:0000256" key="4">
    <source>
        <dbReference type="SAM" id="Coils"/>
    </source>
</evidence>
<sequence>MASFNEPEKYCNPSTLQKLSRNNSFYNYDTGQERLEGKGEEEGVESSPCIPVSDIVIEKLRQHVKQLEAKLQVAYMEIERLKLQNNPNVLKIENNIRERNDTGATPTEPPCYAFYSHATPVTGQQDETNTKETGNLETRVGEIGNKGTPNSSRTKTSRYWSCEEHSRFLEGLELYGAKDIKAISNYVGTRSSTQVRTHAQKYYLRLARELLRKQSLEVTKGKTIDQTDNMERSEADPSGSGSSDFSVDELSYDSLSGLKIPKAALEIAKQEARRLGSKGVGIWKKGPMGNKNTDGDSFGYNSYVNSPVFSEGYSGSNVDWDDSENVNLGKSMTSKRSRAVEDVSNNSIVQAKQNVHSMEARQEQNELNPSEGEISSYSEERTNLKRPFLLSEDLTWHSGRDRKGEEGLVFFQNSLVDIEQHRLPAFEQLDEHLVNVDPPKSANTFFSHILPRQERDEPNFWVFSQHHHAASSHSESQAFGVYNASPDDERNMYSSSDSRCADDVKKGDVNNNHYFLESKILFPFHSDSFSSFHGSVEAERIDVEQSFGYNRTPSFPKILSKPFLSASFSSLGDLEDTHNLEQTVFGASSAEEIRE</sequence>
<dbReference type="PANTHER" id="PTHR44042">
    <property type="entry name" value="DUPLICATED HOMEODOMAIN-LIKE SUPERFAMILY PROTEIN-RELATED"/>
    <property type="match status" value="1"/>
</dbReference>
<dbReference type="InterPro" id="IPR006447">
    <property type="entry name" value="Myb_dom_plants"/>
</dbReference>
<organism evidence="8 9">
    <name type="scientific">Galdieria partita</name>
    <dbReference type="NCBI Taxonomy" id="83374"/>
    <lineage>
        <taxon>Eukaryota</taxon>
        <taxon>Rhodophyta</taxon>
        <taxon>Bangiophyceae</taxon>
        <taxon>Galdieriales</taxon>
        <taxon>Galdieriaceae</taxon>
        <taxon>Galdieria</taxon>
    </lineage>
</organism>
<dbReference type="SMART" id="SM00717">
    <property type="entry name" value="SANT"/>
    <property type="match status" value="1"/>
</dbReference>
<dbReference type="AlphaFoldDB" id="A0A9C7Q7B7"/>
<dbReference type="SUPFAM" id="SSF46689">
    <property type="entry name" value="Homeodomain-like"/>
    <property type="match status" value="1"/>
</dbReference>
<dbReference type="InterPro" id="IPR001005">
    <property type="entry name" value="SANT/Myb"/>
</dbReference>
<dbReference type="OrthoDB" id="118550at2759"/>
<keyword evidence="4" id="KW-0175">Coiled coil</keyword>
<protein>
    <recommendedName>
        <fullName evidence="10">Myb domain-containing protein</fullName>
    </recommendedName>
</protein>
<dbReference type="PROSITE" id="PS51294">
    <property type="entry name" value="HTH_MYB"/>
    <property type="match status" value="1"/>
</dbReference>
<keyword evidence="2" id="KW-0804">Transcription</keyword>
<dbReference type="InterPro" id="IPR017884">
    <property type="entry name" value="SANT_dom"/>
</dbReference>
<dbReference type="PANTHER" id="PTHR44042:SF67">
    <property type="entry name" value="MYB-LIKE PROTEIN I"/>
    <property type="match status" value="1"/>
</dbReference>
<name>A0A9C7Q7B7_9RHOD</name>
<dbReference type="Pfam" id="PF00249">
    <property type="entry name" value="Myb_DNA-binding"/>
    <property type="match status" value="1"/>
</dbReference>
<proteinExistence type="predicted"/>
<feature type="compositionally biased region" description="Basic and acidic residues" evidence="5">
    <location>
        <begin position="221"/>
        <end position="235"/>
    </location>
</feature>
<evidence type="ECO:0000259" key="7">
    <source>
        <dbReference type="PROSITE" id="PS51294"/>
    </source>
</evidence>
<evidence type="ECO:0000256" key="5">
    <source>
        <dbReference type="SAM" id="MobiDB-lite"/>
    </source>
</evidence>
<dbReference type="GO" id="GO:0003677">
    <property type="term" value="F:DNA binding"/>
    <property type="evidence" value="ECO:0007669"/>
    <property type="project" value="InterPro"/>
</dbReference>
<dbReference type="PROSITE" id="PS51293">
    <property type="entry name" value="SANT"/>
    <property type="match status" value="1"/>
</dbReference>
<evidence type="ECO:0000256" key="2">
    <source>
        <dbReference type="ARBA" id="ARBA00023163"/>
    </source>
</evidence>
<keyword evidence="3" id="KW-0539">Nucleus</keyword>
<evidence type="ECO:0000313" key="8">
    <source>
        <dbReference type="EMBL" id="GJQ15777.1"/>
    </source>
</evidence>
<feature type="region of interest" description="Disordered" evidence="5">
    <location>
        <begin position="221"/>
        <end position="247"/>
    </location>
</feature>
<feature type="compositionally biased region" description="Polar residues" evidence="5">
    <location>
        <begin position="365"/>
        <end position="377"/>
    </location>
</feature>
<dbReference type="EMBL" id="BQMJ01000074">
    <property type="protein sequence ID" value="GJQ15777.1"/>
    <property type="molecule type" value="Genomic_DNA"/>
</dbReference>
<evidence type="ECO:0000313" key="9">
    <source>
        <dbReference type="Proteomes" id="UP001061958"/>
    </source>
</evidence>
<evidence type="ECO:0000256" key="1">
    <source>
        <dbReference type="ARBA" id="ARBA00023015"/>
    </source>
</evidence>
<keyword evidence="9" id="KW-1185">Reference proteome</keyword>
<dbReference type="InterPro" id="IPR009057">
    <property type="entry name" value="Homeodomain-like_sf"/>
</dbReference>
<evidence type="ECO:0008006" key="10">
    <source>
        <dbReference type="Google" id="ProtNLM"/>
    </source>
</evidence>
<accession>A0A9C7Q7B7</accession>
<dbReference type="Gene3D" id="1.10.10.60">
    <property type="entry name" value="Homeodomain-like"/>
    <property type="match status" value="1"/>
</dbReference>
<gene>
    <name evidence="8" type="ORF">GpartN1_g7568.t1</name>
</gene>
<comment type="caution">
    <text evidence="8">The sequence shown here is derived from an EMBL/GenBank/DDBJ whole genome shotgun (WGS) entry which is preliminary data.</text>
</comment>